<dbReference type="EMBL" id="JBJHZX010000071">
    <property type="protein sequence ID" value="MFL0198594.1"/>
    <property type="molecule type" value="Genomic_DNA"/>
</dbReference>
<comment type="caution">
    <text evidence="2">The sequence shown here is derived from an EMBL/GenBank/DDBJ whole genome shotgun (WGS) entry which is preliminary data.</text>
</comment>
<accession>A0ABW8SU49</accession>
<dbReference type="Pfam" id="PF00753">
    <property type="entry name" value="Lactamase_B"/>
    <property type="match status" value="1"/>
</dbReference>
<dbReference type="RefSeq" id="WP_406794702.1">
    <property type="nucleotide sequence ID" value="NZ_JBJHZX010000071.1"/>
</dbReference>
<dbReference type="InterPro" id="IPR001279">
    <property type="entry name" value="Metallo-B-lactamas"/>
</dbReference>
<protein>
    <submittedName>
        <fullName evidence="2">MBL fold metallo-hydrolase</fullName>
    </submittedName>
</protein>
<organism evidence="2 3">
    <name type="scientific">Candidatus Clostridium eludens</name>
    <dbReference type="NCBI Taxonomy" id="3381663"/>
    <lineage>
        <taxon>Bacteria</taxon>
        <taxon>Bacillati</taxon>
        <taxon>Bacillota</taxon>
        <taxon>Clostridia</taxon>
        <taxon>Eubacteriales</taxon>
        <taxon>Clostridiaceae</taxon>
        <taxon>Clostridium</taxon>
    </lineage>
</organism>
<feature type="domain" description="Metallo-beta-lactamase" evidence="1">
    <location>
        <begin position="19"/>
        <end position="216"/>
    </location>
</feature>
<keyword evidence="3" id="KW-1185">Reference proteome</keyword>
<evidence type="ECO:0000313" key="3">
    <source>
        <dbReference type="Proteomes" id="UP001623660"/>
    </source>
</evidence>
<dbReference type="InterPro" id="IPR036866">
    <property type="entry name" value="RibonucZ/Hydroxyglut_hydro"/>
</dbReference>
<dbReference type="InterPro" id="IPR050855">
    <property type="entry name" value="NDM-1-like"/>
</dbReference>
<dbReference type="PANTHER" id="PTHR42951">
    <property type="entry name" value="METALLO-BETA-LACTAMASE DOMAIN-CONTAINING"/>
    <property type="match status" value="1"/>
</dbReference>
<proteinExistence type="predicted"/>
<dbReference type="Gene3D" id="3.60.15.10">
    <property type="entry name" value="Ribonuclease Z/Hydroxyacylglutathione hydrolase-like"/>
    <property type="match status" value="1"/>
</dbReference>
<dbReference type="SUPFAM" id="SSF56281">
    <property type="entry name" value="Metallo-hydrolase/oxidoreductase"/>
    <property type="match status" value="1"/>
</dbReference>
<gene>
    <name evidence="2" type="ORF">ACJDU8_24000</name>
</gene>
<dbReference type="Proteomes" id="UP001623660">
    <property type="component" value="Unassembled WGS sequence"/>
</dbReference>
<sequence>MMCWTTKSGQKVYQILNGRSNSFLVSNRDKYLLIDTGRKNRWTELKNKLDKIGVDEKSLAALILTHTHFDHVENACKIKESYRTNLIVHKNEGDFVKSGNNPVIRGTNPITVLITRILGERLRKLYKYKPAGYDITVDDNFDLIHLGFNAYIIHTPGHSIGSISVIIDNKIALVGDTMFGIFKSSVFPPYAENIAVMVSSWKKLLDTGCLLFIPGHGTENSRGLLEKEYAKYKGRYN</sequence>
<evidence type="ECO:0000313" key="2">
    <source>
        <dbReference type="EMBL" id="MFL0198594.1"/>
    </source>
</evidence>
<name>A0ABW8SU49_9CLOT</name>
<reference evidence="2 3" key="1">
    <citation type="submission" date="2024-11" db="EMBL/GenBank/DDBJ databases">
        <authorList>
            <person name="Heng Y.C."/>
            <person name="Lim A.C.H."/>
            <person name="Lee J.K.Y."/>
            <person name="Kittelmann S."/>
        </authorList>
    </citation>
    <scope>NUCLEOTIDE SEQUENCE [LARGE SCALE GENOMIC DNA]</scope>
    <source>
        <strain evidence="2 3">WILCCON 0269</strain>
    </source>
</reference>
<evidence type="ECO:0000259" key="1">
    <source>
        <dbReference type="SMART" id="SM00849"/>
    </source>
</evidence>
<dbReference type="SMART" id="SM00849">
    <property type="entry name" value="Lactamase_B"/>
    <property type="match status" value="1"/>
</dbReference>